<keyword evidence="4 6" id="KW-1133">Transmembrane helix</keyword>
<dbReference type="AlphaFoldDB" id="A0A6P6RAY5"/>
<evidence type="ECO:0000256" key="5">
    <source>
        <dbReference type="ARBA" id="ARBA00023136"/>
    </source>
</evidence>
<evidence type="ECO:0000256" key="4">
    <source>
        <dbReference type="ARBA" id="ARBA00022989"/>
    </source>
</evidence>
<dbReference type="InterPro" id="IPR018499">
    <property type="entry name" value="Tetraspanin/Peripherin"/>
</dbReference>
<feature type="transmembrane region" description="Helical" evidence="6">
    <location>
        <begin position="51"/>
        <end position="76"/>
    </location>
</feature>
<dbReference type="PRINTS" id="PR00259">
    <property type="entry name" value="TMFOUR"/>
</dbReference>
<feature type="transmembrane region" description="Helical" evidence="6">
    <location>
        <begin position="255"/>
        <end position="280"/>
    </location>
</feature>
<keyword evidence="5 6" id="KW-0472">Membrane</keyword>
<dbReference type="KEGG" id="caua:113117889"/>
<keyword evidence="7" id="KW-1185">Reference proteome</keyword>
<gene>
    <name evidence="8" type="primary">tspan34a</name>
</gene>
<comment type="similarity">
    <text evidence="2 6">Belongs to the tetraspanin (TM4SF) family.</text>
</comment>
<evidence type="ECO:0000256" key="2">
    <source>
        <dbReference type="ARBA" id="ARBA00006840"/>
    </source>
</evidence>
<dbReference type="PANTHER" id="PTHR19282:SF561">
    <property type="entry name" value="TETRASPANIN"/>
    <property type="match status" value="1"/>
</dbReference>
<comment type="subcellular location">
    <subcellularLocation>
        <location evidence="1 6">Membrane</location>
        <topology evidence="1 6">Multi-pass membrane protein</topology>
    </subcellularLocation>
</comment>
<keyword evidence="3 6" id="KW-0812">Transmembrane</keyword>
<sequence length="285" mass="31006">MRRCYSVSPTPSIYFCLPTFETSDRFHTPESYIHLWTGKSAKMCCKGFLKVMMFVFNGVIFLAGAAILAVGIWVAVDRVSLLGFIEHIEEAPPELAQLANIGYLLIGVGVFLTLVGFLGCCGAVKESKCMLLSFFTIVLIIFLVEVAAAIVLFVFEPLFQKILDEIEGKVAKSIEDNYGRSESFTSVWNSTMNELKCCGYTNYTDFMGSPFVNSTSLYPVTCCTNSSGPCNEMAAKTDIAVGCFQALVNLVEDNAILLAGVALGIAALEIAAMVVSMILYKNVGK</sequence>
<dbReference type="CDD" id="cd03156">
    <property type="entry name" value="uroplakin_I_like_LEL"/>
    <property type="match status" value="1"/>
</dbReference>
<dbReference type="InterPro" id="IPR000301">
    <property type="entry name" value="Tetraspanin_animals"/>
</dbReference>
<name>A0A6P6RAY5_CARAU</name>
<dbReference type="Pfam" id="PF00335">
    <property type="entry name" value="Tetraspanin"/>
    <property type="match status" value="1"/>
</dbReference>
<dbReference type="CTD" id="751731"/>
<organism evidence="7 8">
    <name type="scientific">Carassius auratus</name>
    <name type="common">Goldfish</name>
    <dbReference type="NCBI Taxonomy" id="7957"/>
    <lineage>
        <taxon>Eukaryota</taxon>
        <taxon>Metazoa</taxon>
        <taxon>Chordata</taxon>
        <taxon>Craniata</taxon>
        <taxon>Vertebrata</taxon>
        <taxon>Euteleostomi</taxon>
        <taxon>Actinopterygii</taxon>
        <taxon>Neopterygii</taxon>
        <taxon>Teleostei</taxon>
        <taxon>Ostariophysi</taxon>
        <taxon>Cypriniformes</taxon>
        <taxon>Cyprinidae</taxon>
        <taxon>Cyprininae</taxon>
        <taxon>Carassius</taxon>
    </lineage>
</organism>
<evidence type="ECO:0000313" key="7">
    <source>
        <dbReference type="Proteomes" id="UP000515129"/>
    </source>
</evidence>
<dbReference type="PANTHER" id="PTHR19282">
    <property type="entry name" value="TETRASPANIN"/>
    <property type="match status" value="1"/>
</dbReference>
<evidence type="ECO:0000256" key="3">
    <source>
        <dbReference type="ARBA" id="ARBA00022692"/>
    </source>
</evidence>
<feature type="transmembrane region" description="Helical" evidence="6">
    <location>
        <begin position="131"/>
        <end position="155"/>
    </location>
</feature>
<dbReference type="GO" id="GO:0005886">
    <property type="term" value="C:plasma membrane"/>
    <property type="evidence" value="ECO:0007669"/>
    <property type="project" value="TreeGrafter"/>
</dbReference>
<protein>
    <recommendedName>
        <fullName evidence="6">Tetraspanin</fullName>
    </recommendedName>
</protein>
<dbReference type="PIRSF" id="PIRSF002419">
    <property type="entry name" value="Tetraspanin"/>
    <property type="match status" value="1"/>
</dbReference>
<proteinExistence type="inferred from homology"/>
<evidence type="ECO:0000256" key="1">
    <source>
        <dbReference type="ARBA" id="ARBA00004141"/>
    </source>
</evidence>
<evidence type="ECO:0000256" key="6">
    <source>
        <dbReference type="RuleBase" id="RU361218"/>
    </source>
</evidence>
<dbReference type="OrthoDB" id="10033535at2759"/>
<feature type="transmembrane region" description="Helical" evidence="6">
    <location>
        <begin position="101"/>
        <end position="124"/>
    </location>
</feature>
<dbReference type="RefSeq" id="XP_026142607.1">
    <property type="nucleotide sequence ID" value="XM_026286822.1"/>
</dbReference>
<dbReference type="InterPro" id="IPR008952">
    <property type="entry name" value="Tetraspanin_EC2_sf"/>
</dbReference>
<dbReference type="Proteomes" id="UP000515129">
    <property type="component" value="Chromosome 1"/>
</dbReference>
<accession>A0A6P6RAY5</accession>
<evidence type="ECO:0000313" key="8">
    <source>
        <dbReference type="RefSeq" id="XP_026142607.1"/>
    </source>
</evidence>
<dbReference type="SUPFAM" id="SSF48652">
    <property type="entry name" value="Tetraspanin"/>
    <property type="match status" value="1"/>
</dbReference>
<dbReference type="Gene3D" id="1.10.1450.10">
    <property type="entry name" value="Tetraspanin"/>
    <property type="match status" value="1"/>
</dbReference>
<reference evidence="8" key="1">
    <citation type="submission" date="2025-08" db="UniProtKB">
        <authorList>
            <consortium name="RefSeq"/>
        </authorList>
    </citation>
    <scope>IDENTIFICATION</scope>
    <source>
        <strain evidence="8">Wakin</strain>
        <tissue evidence="8">Muscle</tissue>
    </source>
</reference>